<evidence type="ECO:0000256" key="1">
    <source>
        <dbReference type="SAM" id="MobiDB-lite"/>
    </source>
</evidence>
<evidence type="ECO:0000313" key="3">
    <source>
        <dbReference type="Proteomes" id="UP001055115"/>
    </source>
</evidence>
<protein>
    <submittedName>
        <fullName evidence="2">Uncharacterized protein</fullName>
    </submittedName>
</protein>
<dbReference type="RefSeq" id="XP_049125759.1">
    <property type="nucleotide sequence ID" value="XM_049269802.1"/>
</dbReference>
<evidence type="ECO:0000313" key="2">
    <source>
        <dbReference type="EMBL" id="GKT43409.1"/>
    </source>
</evidence>
<keyword evidence="3" id="KW-1185">Reference proteome</keyword>
<organism evidence="2 3">
    <name type="scientific">Colletotrichum spaethianum</name>
    <dbReference type="NCBI Taxonomy" id="700344"/>
    <lineage>
        <taxon>Eukaryota</taxon>
        <taxon>Fungi</taxon>
        <taxon>Dikarya</taxon>
        <taxon>Ascomycota</taxon>
        <taxon>Pezizomycotina</taxon>
        <taxon>Sordariomycetes</taxon>
        <taxon>Hypocreomycetidae</taxon>
        <taxon>Glomerellales</taxon>
        <taxon>Glomerellaceae</taxon>
        <taxon>Colletotrichum</taxon>
        <taxon>Colletotrichum spaethianum species complex</taxon>
    </lineage>
</organism>
<dbReference type="Proteomes" id="UP001055115">
    <property type="component" value="Unassembled WGS sequence"/>
</dbReference>
<dbReference type="GeneID" id="73324392"/>
<dbReference type="EMBL" id="BQXU01000007">
    <property type="protein sequence ID" value="GKT43409.1"/>
    <property type="molecule type" value="Genomic_DNA"/>
</dbReference>
<dbReference type="AlphaFoldDB" id="A0AA37LBA1"/>
<proteinExistence type="predicted"/>
<feature type="region of interest" description="Disordered" evidence="1">
    <location>
        <begin position="1"/>
        <end position="22"/>
    </location>
</feature>
<accession>A0AA37LBA1</accession>
<name>A0AA37LBA1_9PEZI</name>
<sequence>MVPAGVGNASVSEADGVAGSPDGEAEYRYFGVYSEGSPGYKHETGEKALAEKSWFAEEVAAVPIPPHDPVYGFGGPLVRIWTVSTGSSVSSRA</sequence>
<comment type="caution">
    <text evidence="2">The sequence shown here is derived from an EMBL/GenBank/DDBJ whole genome shotgun (WGS) entry which is preliminary data.</text>
</comment>
<reference evidence="2 3" key="1">
    <citation type="submission" date="2022-03" db="EMBL/GenBank/DDBJ databases">
        <title>Genome data of Colletotrichum spp.</title>
        <authorList>
            <person name="Utami Y.D."/>
            <person name="Hiruma K."/>
        </authorList>
    </citation>
    <scope>NUCLEOTIDE SEQUENCE [LARGE SCALE GENOMIC DNA]</scope>
    <source>
        <strain evidence="2 3">MAFF 239500</strain>
    </source>
</reference>
<gene>
    <name evidence="2" type="ORF">ColSpa_03590</name>
</gene>